<dbReference type="InterPro" id="IPR046357">
    <property type="entry name" value="PPIase_dom_sf"/>
</dbReference>
<dbReference type="PROSITE" id="PS50005">
    <property type="entry name" value="TPR"/>
    <property type="match status" value="1"/>
</dbReference>
<dbReference type="PROSITE" id="PS50059">
    <property type="entry name" value="FKBP_PPIASE"/>
    <property type="match status" value="3"/>
</dbReference>
<keyword evidence="5 7" id="KW-0697">Rotamase</keyword>
<evidence type="ECO:0000256" key="6">
    <source>
        <dbReference type="ARBA" id="ARBA00023235"/>
    </source>
</evidence>
<dbReference type="InterPro" id="IPR011990">
    <property type="entry name" value="TPR-like_helical_dom_sf"/>
</dbReference>
<dbReference type="InterPro" id="IPR050754">
    <property type="entry name" value="FKBP4/5/8-like"/>
</dbReference>
<evidence type="ECO:0000313" key="12">
    <source>
        <dbReference type="Proteomes" id="UP000247498"/>
    </source>
</evidence>
<dbReference type="InParanoid" id="A0A2V0P433"/>
<evidence type="ECO:0000256" key="9">
    <source>
        <dbReference type="SAM" id="MobiDB-lite"/>
    </source>
</evidence>
<evidence type="ECO:0000256" key="3">
    <source>
        <dbReference type="ARBA" id="ARBA00022737"/>
    </source>
</evidence>
<dbReference type="SUPFAM" id="SSF54534">
    <property type="entry name" value="FKBP-like"/>
    <property type="match status" value="3"/>
</dbReference>
<protein>
    <recommendedName>
        <fullName evidence="2 7">peptidylprolyl isomerase</fullName>
        <ecNumber evidence="2 7">5.2.1.8</ecNumber>
    </recommendedName>
</protein>
<sequence>MDPEQLGMGSDDEMGFEEDKVGEVKDITPDGGLKKKILVLGTGWEKPEKGDSVTVHYTGTLASDGSKFDSSVDRGDPFVFTLGQGSVIKGWDQGVATMKKGEKAILTCRADYAYGDAGSPPKIPGGATLDFEVELISWKSVKDIAGDGGVIKTVLEESIEWKKPGPGDEVALTYSVRVKGGDDVIASSPPDGPQLFDLSAGAPLGLEGVAVAVKTMKRGERAALRLRPEYGYGEAGAEGVPPGSELEVELTLDAIHEVTEVAPGVVKKTLEDSAEWRTANEGAAVTIRYRATLPDGTAFDEAVEGSEAAFAVDEGAVPEGVDLALLKMKQGERAVITITDPKMAFGEAGHSGRLAAVPPNASPITYDVTLVTLKSAKEKWEMSAEEKAEAGRAAKEKGNAAYKAGALSRAARLYARAIDVVGEQDYDKEKDADAATRAAIKELRRSTWLNLAAVELKHANYRDAAKHASKVLEGDPANVKALYRRAQALVGLQELLEAERDVKAALDLEPDSTDLAALSKRVKALVKQLNRKEAGLYKSMFKALGTGPSAAPKPADAGRSDQEGAEAAAAAAGGAAMEEDGVAAAAAGAGADAVRQQPAEVAAV</sequence>
<organism evidence="11 12">
    <name type="scientific">Raphidocelis subcapitata</name>
    <dbReference type="NCBI Taxonomy" id="307507"/>
    <lineage>
        <taxon>Eukaryota</taxon>
        <taxon>Viridiplantae</taxon>
        <taxon>Chlorophyta</taxon>
        <taxon>core chlorophytes</taxon>
        <taxon>Chlorophyceae</taxon>
        <taxon>CS clade</taxon>
        <taxon>Sphaeropleales</taxon>
        <taxon>Selenastraceae</taxon>
        <taxon>Raphidocelis</taxon>
    </lineage>
</organism>
<gene>
    <name evidence="11" type="ORF">Rsub_07367</name>
</gene>
<dbReference type="SUPFAM" id="SSF48452">
    <property type="entry name" value="TPR-like"/>
    <property type="match status" value="1"/>
</dbReference>
<reference evidence="11 12" key="1">
    <citation type="journal article" date="2018" name="Sci. Rep.">
        <title>Raphidocelis subcapitata (=Pseudokirchneriella subcapitata) provides an insight into genome evolution and environmental adaptations in the Sphaeropleales.</title>
        <authorList>
            <person name="Suzuki S."/>
            <person name="Yamaguchi H."/>
            <person name="Nakajima N."/>
            <person name="Kawachi M."/>
        </authorList>
    </citation>
    <scope>NUCLEOTIDE SEQUENCE [LARGE SCALE GENOMIC DNA]</scope>
    <source>
        <strain evidence="11 12">NIES-35</strain>
    </source>
</reference>
<evidence type="ECO:0000313" key="11">
    <source>
        <dbReference type="EMBL" id="GBF94631.1"/>
    </source>
</evidence>
<proteinExistence type="predicted"/>
<feature type="domain" description="PPIase FKBP-type" evidence="10">
    <location>
        <begin position="167"/>
        <end position="256"/>
    </location>
</feature>
<dbReference type="EMBL" id="BDRX01000054">
    <property type="protein sequence ID" value="GBF94631.1"/>
    <property type="molecule type" value="Genomic_DNA"/>
</dbReference>
<feature type="domain" description="PPIase FKBP-type" evidence="10">
    <location>
        <begin position="50"/>
        <end position="139"/>
    </location>
</feature>
<comment type="caution">
    <text evidence="11">The sequence shown here is derived from an EMBL/GenBank/DDBJ whole genome shotgun (WGS) entry which is preliminary data.</text>
</comment>
<evidence type="ECO:0000259" key="10">
    <source>
        <dbReference type="PROSITE" id="PS50059"/>
    </source>
</evidence>
<evidence type="ECO:0000256" key="1">
    <source>
        <dbReference type="ARBA" id="ARBA00000971"/>
    </source>
</evidence>
<evidence type="ECO:0000256" key="4">
    <source>
        <dbReference type="ARBA" id="ARBA00022803"/>
    </source>
</evidence>
<feature type="region of interest" description="Disordered" evidence="9">
    <location>
        <begin position="548"/>
        <end position="572"/>
    </location>
</feature>
<dbReference type="Gene3D" id="3.10.50.40">
    <property type="match status" value="3"/>
</dbReference>
<dbReference type="FunCoup" id="A0A2V0P433">
    <property type="interactions" value="1465"/>
</dbReference>
<dbReference type="Pfam" id="PF00254">
    <property type="entry name" value="FKBP_C"/>
    <property type="match status" value="3"/>
</dbReference>
<dbReference type="PANTHER" id="PTHR46512:SF9">
    <property type="entry name" value="PEPTIDYLPROLYL ISOMERASE"/>
    <property type="match status" value="1"/>
</dbReference>
<keyword evidence="4 8" id="KW-0802">TPR repeat</keyword>
<dbReference type="GO" id="GO:0003755">
    <property type="term" value="F:peptidyl-prolyl cis-trans isomerase activity"/>
    <property type="evidence" value="ECO:0007669"/>
    <property type="project" value="UniProtKB-KW"/>
</dbReference>
<feature type="domain" description="PPIase FKBP-type" evidence="10">
    <location>
        <begin position="282"/>
        <end position="374"/>
    </location>
</feature>
<dbReference type="PANTHER" id="PTHR46512">
    <property type="entry name" value="PEPTIDYLPROLYL ISOMERASE"/>
    <property type="match status" value="1"/>
</dbReference>
<dbReference type="SMART" id="SM00028">
    <property type="entry name" value="TPR"/>
    <property type="match status" value="3"/>
</dbReference>
<evidence type="ECO:0000256" key="5">
    <source>
        <dbReference type="ARBA" id="ARBA00023110"/>
    </source>
</evidence>
<dbReference type="STRING" id="307507.A0A2V0P433"/>
<dbReference type="Gene3D" id="1.25.40.10">
    <property type="entry name" value="Tetratricopeptide repeat domain"/>
    <property type="match status" value="1"/>
</dbReference>
<evidence type="ECO:0000256" key="7">
    <source>
        <dbReference type="PROSITE-ProRule" id="PRU00277"/>
    </source>
</evidence>
<dbReference type="Proteomes" id="UP000247498">
    <property type="component" value="Unassembled WGS sequence"/>
</dbReference>
<dbReference type="InterPro" id="IPR019734">
    <property type="entry name" value="TPR_rpt"/>
</dbReference>
<dbReference type="InterPro" id="IPR001179">
    <property type="entry name" value="PPIase_FKBP_dom"/>
</dbReference>
<dbReference type="OrthoDB" id="1902587at2759"/>
<keyword evidence="3" id="KW-0677">Repeat</keyword>
<dbReference type="AlphaFoldDB" id="A0A2V0P433"/>
<feature type="repeat" description="TPR" evidence="8">
    <location>
        <begin position="445"/>
        <end position="478"/>
    </location>
</feature>
<accession>A0A2V0P433</accession>
<evidence type="ECO:0000256" key="8">
    <source>
        <dbReference type="PROSITE-ProRule" id="PRU00339"/>
    </source>
</evidence>
<comment type="catalytic activity">
    <reaction evidence="1 7">
        <text>[protein]-peptidylproline (omega=180) = [protein]-peptidylproline (omega=0)</text>
        <dbReference type="Rhea" id="RHEA:16237"/>
        <dbReference type="Rhea" id="RHEA-COMP:10747"/>
        <dbReference type="Rhea" id="RHEA-COMP:10748"/>
        <dbReference type="ChEBI" id="CHEBI:83833"/>
        <dbReference type="ChEBI" id="CHEBI:83834"/>
        <dbReference type="EC" id="5.2.1.8"/>
    </reaction>
</comment>
<keyword evidence="6 7" id="KW-0413">Isomerase</keyword>
<dbReference type="FunFam" id="3.10.50.40:FF:000025">
    <property type="entry name" value="Peptidylprolyl isomerase"/>
    <property type="match status" value="1"/>
</dbReference>
<name>A0A2V0P433_9CHLO</name>
<keyword evidence="12" id="KW-1185">Reference proteome</keyword>
<dbReference type="EC" id="5.2.1.8" evidence="2 7"/>
<evidence type="ECO:0000256" key="2">
    <source>
        <dbReference type="ARBA" id="ARBA00013194"/>
    </source>
</evidence>